<gene>
    <name evidence="1" type="ORF">BQ8769_116</name>
</gene>
<name>A0A1W1EMF7_ECOLX</name>
<dbReference type="Proteomes" id="UP000245997">
    <property type="component" value="Plasmid pAA"/>
</dbReference>
<reference evidence="2" key="1">
    <citation type="submission" date="2017-01" db="EMBL/GenBank/DDBJ databases">
        <authorList>
            <person name="Joensson R."/>
        </authorList>
    </citation>
    <scope>NUCLEOTIDE SEQUENCE [LARGE SCALE GENOMIC DNA]</scope>
</reference>
<dbReference type="EMBL" id="LT719075">
    <property type="protein sequence ID" value="SJK83498.1"/>
    <property type="molecule type" value="Genomic_DNA"/>
</dbReference>
<accession>A0A1W1EMF7</accession>
<evidence type="ECO:0000313" key="1">
    <source>
        <dbReference type="EMBL" id="SJK83498.1"/>
    </source>
</evidence>
<proteinExistence type="predicted"/>
<sequence length="77" mass="8480">MKGNDSVVINGYGCPDLRFVDNSDRLYIIAHGNTDIIGDGMHGTKKLKPHELAKFLCKAGLTKNFVDVRLFSCELAP</sequence>
<dbReference type="AlphaFoldDB" id="A0A1W1EMF7"/>
<protein>
    <submittedName>
        <fullName evidence="1">Uncharacterized protein</fullName>
    </submittedName>
</protein>
<evidence type="ECO:0000313" key="2">
    <source>
        <dbReference type="Proteomes" id="UP000245997"/>
    </source>
</evidence>
<dbReference type="RefSeq" id="WP_160173618.1">
    <property type="nucleotide sequence ID" value="NZ_JAKLYO010000117.1"/>
</dbReference>
<organism evidence="1 2">
    <name type="scientific">Escherichia coli</name>
    <dbReference type="NCBI Taxonomy" id="562"/>
    <lineage>
        <taxon>Bacteria</taxon>
        <taxon>Pseudomonadati</taxon>
        <taxon>Pseudomonadota</taxon>
        <taxon>Gammaproteobacteria</taxon>
        <taxon>Enterobacterales</taxon>
        <taxon>Enterobacteriaceae</taxon>
        <taxon>Escherichia</taxon>
    </lineage>
</organism>